<gene>
    <name evidence="1" type="ORF">SAMN05444424_0078</name>
</gene>
<evidence type="ECO:0000313" key="2">
    <source>
        <dbReference type="Proteomes" id="UP000184089"/>
    </source>
</evidence>
<protein>
    <submittedName>
        <fullName evidence="1">Uncharacterized protein</fullName>
    </submittedName>
</protein>
<dbReference type="Proteomes" id="UP000184089">
    <property type="component" value="Unassembled WGS sequence"/>
</dbReference>
<organism evidence="1 2">
    <name type="scientific">Bittarella massiliensis</name>
    <name type="common">ex Durand et al. 2017</name>
    <dbReference type="NCBI Taxonomy" id="1720313"/>
    <lineage>
        <taxon>Bacteria</taxon>
        <taxon>Bacillati</taxon>
        <taxon>Bacillota</taxon>
        <taxon>Clostridia</taxon>
        <taxon>Eubacteriales</taxon>
        <taxon>Oscillospiraceae</taxon>
        <taxon>Bittarella (ex Durand et al. 2017)</taxon>
    </lineage>
</organism>
<name>A0AAQ1MAU8_9FIRM</name>
<dbReference type="AlphaFoldDB" id="A0AAQ1MAU8"/>
<evidence type="ECO:0000313" key="1">
    <source>
        <dbReference type="EMBL" id="SHF61754.1"/>
    </source>
</evidence>
<proteinExistence type="predicted"/>
<dbReference type="PROSITE" id="PS51257">
    <property type="entry name" value="PROKAR_LIPOPROTEIN"/>
    <property type="match status" value="1"/>
</dbReference>
<accession>A0AAQ1MAU8</accession>
<dbReference type="EMBL" id="FQVY01000001">
    <property type="protein sequence ID" value="SHF61754.1"/>
    <property type="molecule type" value="Genomic_DNA"/>
</dbReference>
<reference evidence="2" key="1">
    <citation type="submission" date="2016-11" db="EMBL/GenBank/DDBJ databases">
        <authorList>
            <person name="Jaros S."/>
            <person name="Januszkiewicz K."/>
            <person name="Wedrychowicz H."/>
        </authorList>
    </citation>
    <scope>NUCLEOTIDE SEQUENCE [LARGE SCALE GENOMIC DNA]</scope>
    <source>
        <strain evidence="2">DSM 4029</strain>
    </source>
</reference>
<comment type="caution">
    <text evidence="1">The sequence shown here is derived from an EMBL/GenBank/DDBJ whole genome shotgun (WGS) entry which is preliminary data.</text>
</comment>
<sequence length="30" mass="3042">MKRTSGGAPALFLALTLVLTGCGANHKEAI</sequence>